<dbReference type="PANTHER" id="PTHR32121:SF0">
    <property type="entry name" value="PCNA-INTERACTING PARTNER"/>
    <property type="match status" value="1"/>
</dbReference>
<keyword evidence="8" id="KW-0234">DNA repair</keyword>
<dbReference type="AlphaFoldDB" id="A0AAE1ZKX4"/>
<evidence type="ECO:0000256" key="2">
    <source>
        <dbReference type="ARBA" id="ARBA00004496"/>
    </source>
</evidence>
<keyword evidence="14" id="KW-1185">Reference proteome</keyword>
<feature type="region of interest" description="Disordered" evidence="12">
    <location>
        <begin position="398"/>
        <end position="434"/>
    </location>
</feature>
<evidence type="ECO:0000256" key="10">
    <source>
        <dbReference type="ARBA" id="ARBA00031632"/>
    </source>
</evidence>
<accession>A0AAE1ZKX4</accession>
<dbReference type="Proteomes" id="UP001292079">
    <property type="component" value="Unassembled WGS sequence"/>
</dbReference>
<evidence type="ECO:0000256" key="5">
    <source>
        <dbReference type="ARBA" id="ARBA00022490"/>
    </source>
</evidence>
<keyword evidence="9" id="KW-0539">Nucleus</keyword>
<comment type="similarity">
    <text evidence="3">Belongs to the PARI family.</text>
</comment>
<comment type="caution">
    <text evidence="13">The sequence shown here is derived from an EMBL/GenBank/DDBJ whole genome shotgun (WGS) entry which is preliminary data.</text>
</comment>
<dbReference type="EMBL" id="JALJAT010000001">
    <property type="protein sequence ID" value="KAK4475573.1"/>
    <property type="molecule type" value="Genomic_DNA"/>
</dbReference>
<evidence type="ECO:0000256" key="6">
    <source>
        <dbReference type="ARBA" id="ARBA00022763"/>
    </source>
</evidence>
<evidence type="ECO:0000256" key="7">
    <source>
        <dbReference type="ARBA" id="ARBA00023125"/>
    </source>
</evidence>
<organism evidence="13 14">
    <name type="scientific">Schistosoma mekongi</name>
    <name type="common">Parasitic worm</name>
    <dbReference type="NCBI Taxonomy" id="38744"/>
    <lineage>
        <taxon>Eukaryota</taxon>
        <taxon>Metazoa</taxon>
        <taxon>Spiralia</taxon>
        <taxon>Lophotrochozoa</taxon>
        <taxon>Platyhelminthes</taxon>
        <taxon>Trematoda</taxon>
        <taxon>Digenea</taxon>
        <taxon>Strigeidida</taxon>
        <taxon>Schistosomatoidea</taxon>
        <taxon>Schistosomatidae</taxon>
        <taxon>Schistosoma</taxon>
    </lineage>
</organism>
<keyword evidence="5" id="KW-0963">Cytoplasm</keyword>
<dbReference type="GO" id="GO:0000785">
    <property type="term" value="C:chromatin"/>
    <property type="evidence" value="ECO:0007669"/>
    <property type="project" value="TreeGrafter"/>
</dbReference>
<evidence type="ECO:0000256" key="8">
    <source>
        <dbReference type="ARBA" id="ARBA00023204"/>
    </source>
</evidence>
<sequence>MSDYPLVSIGWDPHSNSEVHENVYTLIQFLYEKHQEFDLEGSSTETYILPKDEVTLIQLVLRDFDKAMYPVRQEEDILQFWYRMCRYRLYRHRPLVDDNEYAFCIKIEEYLKANNLVDRILIAHRLLIEFFENTALKPKLFYPSYIVHSNKLDWFEYLIVEVLAGFNECILLETLLSYLGLAVNIKDCLRLLRIFNLPYRALDEQTFTALRKLARKDNLSVTQVAISFVGRLRLGESTYAPRNNHPLRRWSSGLIHLVDSLNKCHDILSGAADDSLLAAGIANSPMSVDGAVKSVSQCIRTTCSILRKPGVVDKNIHEKIKATINLSEIPDVCENLIKRIYQLSSTAIISKMCCDTPDRPLIAGGSVRGRGAYKLIRVLLVTESERLKINSSVKHPTNFLHPTTTSPYTLDELPSKNSPRTPLNQLLSKSNTPTTDGRTCKLLQMFISPSTPTIDHFPSPCVTNEYISPGVHVNNENHFLSMPERAATSHYQSSGEWVGGDCSPLVSHSYSANETNSLPCWQVLNGDSQSSISCTTGGYSEHGTPTKKLSKLRPNKRSRTLFTDNNTKINNVNDVHSNSTIDNEIKCREVNTCGIRQGVKTSSSQKRQTKSILFSNSNKQQRTLLEFFKT</sequence>
<proteinExistence type="inferred from homology"/>
<evidence type="ECO:0000313" key="14">
    <source>
        <dbReference type="Proteomes" id="UP001292079"/>
    </source>
</evidence>
<dbReference type="PANTHER" id="PTHR32121">
    <property type="entry name" value="PCNA-INTERACTING PARTNER"/>
    <property type="match status" value="1"/>
</dbReference>
<dbReference type="Gene3D" id="1.10.486.10">
    <property type="entry name" value="PCRA, domain 4"/>
    <property type="match status" value="1"/>
</dbReference>
<feature type="compositionally biased region" description="Polar residues" evidence="12">
    <location>
        <begin position="415"/>
        <end position="434"/>
    </location>
</feature>
<comment type="subcellular location">
    <subcellularLocation>
        <location evidence="2">Cytoplasm</location>
    </subcellularLocation>
    <subcellularLocation>
        <location evidence="1">Nucleus</location>
    </subcellularLocation>
</comment>
<dbReference type="GO" id="GO:0005634">
    <property type="term" value="C:nucleus"/>
    <property type="evidence" value="ECO:0007669"/>
    <property type="project" value="UniProtKB-SubCell"/>
</dbReference>
<dbReference type="GO" id="GO:0006281">
    <property type="term" value="P:DNA repair"/>
    <property type="evidence" value="ECO:0007669"/>
    <property type="project" value="UniProtKB-KW"/>
</dbReference>
<keyword evidence="6" id="KW-0227">DNA damage</keyword>
<dbReference type="GO" id="GO:0005737">
    <property type="term" value="C:cytoplasm"/>
    <property type="evidence" value="ECO:0007669"/>
    <property type="project" value="UniProtKB-SubCell"/>
</dbReference>
<evidence type="ECO:0000256" key="4">
    <source>
        <dbReference type="ARBA" id="ARBA00014320"/>
    </source>
</evidence>
<reference evidence="13" key="2">
    <citation type="journal article" date="2023" name="Infect Dis Poverty">
        <title>Chromosome-scale genome of the human blood fluke Schistosoma mekongi and its implications for public health.</title>
        <authorList>
            <person name="Zhou M."/>
            <person name="Xu L."/>
            <person name="Xu D."/>
            <person name="Chen W."/>
            <person name="Khan J."/>
            <person name="Hu Y."/>
            <person name="Huang H."/>
            <person name="Wei H."/>
            <person name="Zhang Y."/>
            <person name="Chusongsang P."/>
            <person name="Tanasarnprasert K."/>
            <person name="Hu X."/>
            <person name="Limpanont Y."/>
            <person name="Lv Z."/>
        </authorList>
    </citation>
    <scope>NUCLEOTIDE SEQUENCE</scope>
    <source>
        <strain evidence="13">LV_2022a</strain>
    </source>
</reference>
<evidence type="ECO:0000256" key="3">
    <source>
        <dbReference type="ARBA" id="ARBA00009135"/>
    </source>
</evidence>
<gene>
    <name evidence="13" type="ORF">MN116_000851</name>
</gene>
<reference evidence="13" key="1">
    <citation type="submission" date="2022-04" db="EMBL/GenBank/DDBJ databases">
        <authorList>
            <person name="Xu L."/>
            <person name="Lv Z."/>
        </authorList>
    </citation>
    <scope>NUCLEOTIDE SEQUENCE</scope>
    <source>
        <strain evidence="13">LV_2022a</strain>
    </source>
</reference>
<keyword evidence="7" id="KW-0238">DNA-binding</keyword>
<evidence type="ECO:0000256" key="1">
    <source>
        <dbReference type="ARBA" id="ARBA00004123"/>
    </source>
</evidence>
<feature type="compositionally biased region" description="Polar residues" evidence="12">
    <location>
        <begin position="398"/>
        <end position="408"/>
    </location>
</feature>
<dbReference type="GO" id="GO:0003677">
    <property type="term" value="F:DNA binding"/>
    <property type="evidence" value="ECO:0007669"/>
    <property type="project" value="UniProtKB-KW"/>
</dbReference>
<evidence type="ECO:0000256" key="12">
    <source>
        <dbReference type="SAM" id="MobiDB-lite"/>
    </source>
</evidence>
<evidence type="ECO:0000256" key="11">
    <source>
        <dbReference type="ARBA" id="ARBA00032731"/>
    </source>
</evidence>
<dbReference type="InterPro" id="IPR038932">
    <property type="entry name" value="PARPBP"/>
</dbReference>
<evidence type="ECO:0000313" key="13">
    <source>
        <dbReference type="EMBL" id="KAK4475573.1"/>
    </source>
</evidence>
<evidence type="ECO:0000256" key="9">
    <source>
        <dbReference type="ARBA" id="ARBA00023242"/>
    </source>
</evidence>
<protein>
    <recommendedName>
        <fullName evidence="4">PCNA-interacting partner</fullName>
    </recommendedName>
    <alternativeName>
        <fullName evidence="10">PARP-1 binding protein</fullName>
    </alternativeName>
    <alternativeName>
        <fullName evidence="11">PARP1-binding protein</fullName>
    </alternativeName>
</protein>
<name>A0AAE1ZKX4_SCHME</name>
<dbReference type="GO" id="GO:2000042">
    <property type="term" value="P:negative regulation of double-strand break repair via homologous recombination"/>
    <property type="evidence" value="ECO:0007669"/>
    <property type="project" value="InterPro"/>
</dbReference>